<dbReference type="SMART" id="SM00829">
    <property type="entry name" value="PKS_ER"/>
    <property type="match status" value="1"/>
</dbReference>
<dbReference type="GO" id="GO:0016491">
    <property type="term" value="F:oxidoreductase activity"/>
    <property type="evidence" value="ECO:0007669"/>
    <property type="project" value="InterPro"/>
</dbReference>
<evidence type="ECO:0000313" key="2">
    <source>
        <dbReference type="EMBL" id="QOV33207.1"/>
    </source>
</evidence>
<name>A0A7M2SA22_9ACTN</name>
<dbReference type="InterPro" id="IPR013154">
    <property type="entry name" value="ADH-like_N"/>
</dbReference>
<dbReference type="InterPro" id="IPR051397">
    <property type="entry name" value="Zn-ADH-like_protein"/>
</dbReference>
<protein>
    <submittedName>
        <fullName evidence="2">NADPH:quinone oxidoreductase family protein</fullName>
    </submittedName>
</protein>
<feature type="domain" description="Enoyl reductase (ER)" evidence="1">
    <location>
        <begin position="10"/>
        <end position="322"/>
    </location>
</feature>
<organism evidence="2 3">
    <name type="scientific">Streptomyces ferrugineus</name>
    <dbReference type="NCBI Taxonomy" id="1413221"/>
    <lineage>
        <taxon>Bacteria</taxon>
        <taxon>Bacillati</taxon>
        <taxon>Actinomycetota</taxon>
        <taxon>Actinomycetes</taxon>
        <taxon>Kitasatosporales</taxon>
        <taxon>Streptomycetaceae</taxon>
        <taxon>Streptomyces</taxon>
    </lineage>
</organism>
<dbReference type="Proteomes" id="UP000594205">
    <property type="component" value="Chromosome"/>
</dbReference>
<dbReference type="Gene3D" id="3.90.180.10">
    <property type="entry name" value="Medium-chain alcohol dehydrogenases, catalytic domain"/>
    <property type="match status" value="1"/>
</dbReference>
<dbReference type="KEGG" id="sfeu:IM697_23450"/>
<dbReference type="SUPFAM" id="SSF51735">
    <property type="entry name" value="NAD(P)-binding Rossmann-fold domains"/>
    <property type="match status" value="1"/>
</dbReference>
<dbReference type="EMBL" id="CP063373">
    <property type="protein sequence ID" value="QOV33207.1"/>
    <property type="molecule type" value="Genomic_DNA"/>
</dbReference>
<dbReference type="InterPro" id="IPR036291">
    <property type="entry name" value="NAD(P)-bd_dom_sf"/>
</dbReference>
<dbReference type="InterPro" id="IPR020843">
    <property type="entry name" value="ER"/>
</dbReference>
<reference evidence="2 3" key="1">
    <citation type="submission" date="2020-10" db="EMBL/GenBank/DDBJ databases">
        <title>Streptomyces ferrugineus complate genome analysis.</title>
        <authorList>
            <person name="Anwar N."/>
        </authorList>
    </citation>
    <scope>NUCLEOTIDE SEQUENCE [LARGE SCALE GENOMIC DNA]</scope>
    <source>
        <strain evidence="2 3">CCTCC AA2014009</strain>
    </source>
</reference>
<dbReference type="Pfam" id="PF08240">
    <property type="entry name" value="ADH_N"/>
    <property type="match status" value="1"/>
</dbReference>
<dbReference type="InterPro" id="IPR011032">
    <property type="entry name" value="GroES-like_sf"/>
</dbReference>
<gene>
    <name evidence="2" type="ORF">IM697_23450</name>
</gene>
<dbReference type="AlphaFoldDB" id="A0A7M2SA22"/>
<dbReference type="PANTHER" id="PTHR43677:SF4">
    <property type="entry name" value="QUINONE OXIDOREDUCTASE-LIKE PROTEIN 2"/>
    <property type="match status" value="1"/>
</dbReference>
<dbReference type="Pfam" id="PF00107">
    <property type="entry name" value="ADH_zinc_N"/>
    <property type="match status" value="1"/>
</dbReference>
<dbReference type="CDD" id="cd08241">
    <property type="entry name" value="QOR1"/>
    <property type="match status" value="1"/>
</dbReference>
<evidence type="ECO:0000313" key="3">
    <source>
        <dbReference type="Proteomes" id="UP000594205"/>
    </source>
</evidence>
<dbReference type="PANTHER" id="PTHR43677">
    <property type="entry name" value="SHORT-CHAIN DEHYDROGENASE/REDUCTASE"/>
    <property type="match status" value="1"/>
</dbReference>
<evidence type="ECO:0000259" key="1">
    <source>
        <dbReference type="SMART" id="SM00829"/>
    </source>
</evidence>
<keyword evidence="3" id="KW-1185">Reference proteome</keyword>
<dbReference type="InterPro" id="IPR013149">
    <property type="entry name" value="ADH-like_C"/>
</dbReference>
<dbReference type="Gene3D" id="3.40.50.720">
    <property type="entry name" value="NAD(P)-binding Rossmann-like Domain"/>
    <property type="match status" value="1"/>
</dbReference>
<dbReference type="SUPFAM" id="SSF50129">
    <property type="entry name" value="GroES-like"/>
    <property type="match status" value="1"/>
</dbReference>
<sequence length="324" mass="32905">MRRVICSEFGDPPALQVLEEPTPQPRPGEVLIEVTAVGVSFVDGLIVRGAYQVRPPLPFTPGTCVAGRVVAAGEGVGSPHVGTEVATVLTDFGGYASHVTVPAGVVVPLPAGVSADIAAAAMESYLTVVFATTHRVTIEPGEQVVVLGAGGGIGQAAIDVARSHGARVVAVASTEDKRTAAKAAGAEVTIGYDHLKDGIRAATGGGADIVIDPVGGPAAESALRALATGGRLCVLGFASGDIPRLPANIVLLRNRSIIGVDWGDWSRAAGGARGNAALLADVLARISRGELHPARPSTAPLADAGRVLQMFGERRAVGKYVLHP</sequence>
<proteinExistence type="predicted"/>
<accession>A0A7M2SA22</accession>